<feature type="transmembrane region" description="Helical" evidence="1">
    <location>
        <begin position="119"/>
        <end position="147"/>
    </location>
</feature>
<accession>A0A0M6YB97</accession>
<keyword evidence="1" id="KW-0472">Membrane</keyword>
<feature type="transmembrane region" description="Helical" evidence="1">
    <location>
        <begin position="12"/>
        <end position="34"/>
    </location>
</feature>
<feature type="transmembrane region" description="Helical" evidence="1">
    <location>
        <begin position="82"/>
        <end position="99"/>
    </location>
</feature>
<evidence type="ECO:0000256" key="1">
    <source>
        <dbReference type="SAM" id="Phobius"/>
    </source>
</evidence>
<feature type="transmembrane region" description="Helical" evidence="1">
    <location>
        <begin position="429"/>
        <end position="450"/>
    </location>
</feature>
<feature type="transmembrane region" description="Helical" evidence="1">
    <location>
        <begin position="268"/>
        <end position="291"/>
    </location>
</feature>
<dbReference type="AlphaFoldDB" id="A0A0M6YB97"/>
<evidence type="ECO:0000313" key="3">
    <source>
        <dbReference type="Proteomes" id="UP000048926"/>
    </source>
</evidence>
<dbReference type="RefSeq" id="WP_055661382.1">
    <property type="nucleotide sequence ID" value="NZ_CXST01000006.1"/>
</dbReference>
<feature type="transmembrane region" description="Helical" evidence="1">
    <location>
        <begin position="361"/>
        <end position="382"/>
    </location>
</feature>
<keyword evidence="1" id="KW-1133">Transmembrane helix</keyword>
<organism evidence="2 3">
    <name type="scientific">Roseibium aggregatum</name>
    <dbReference type="NCBI Taxonomy" id="187304"/>
    <lineage>
        <taxon>Bacteria</taxon>
        <taxon>Pseudomonadati</taxon>
        <taxon>Pseudomonadota</taxon>
        <taxon>Alphaproteobacteria</taxon>
        <taxon>Hyphomicrobiales</taxon>
        <taxon>Stappiaceae</taxon>
        <taxon>Roseibium</taxon>
    </lineage>
</organism>
<keyword evidence="1" id="KW-0812">Transmembrane</keyword>
<protein>
    <submittedName>
        <fullName evidence="2">Uncharacterized protein</fullName>
    </submittedName>
</protein>
<feature type="transmembrane region" description="Helical" evidence="1">
    <location>
        <begin position="58"/>
        <end position="75"/>
    </location>
</feature>
<feature type="transmembrane region" description="Helical" evidence="1">
    <location>
        <begin position="470"/>
        <end position="490"/>
    </location>
</feature>
<gene>
    <name evidence="2" type="ORF">LAL4801_05804</name>
</gene>
<proteinExistence type="predicted"/>
<evidence type="ECO:0000313" key="2">
    <source>
        <dbReference type="EMBL" id="CTQ47342.1"/>
    </source>
</evidence>
<feature type="transmembrane region" description="Helical" evidence="1">
    <location>
        <begin position="236"/>
        <end position="256"/>
    </location>
</feature>
<name>A0A0M6YB97_9HYPH</name>
<dbReference type="EMBL" id="CXST01000006">
    <property type="protein sequence ID" value="CTQ47342.1"/>
    <property type="molecule type" value="Genomic_DNA"/>
</dbReference>
<feature type="transmembrane region" description="Helical" evidence="1">
    <location>
        <begin position="402"/>
        <end position="422"/>
    </location>
</feature>
<reference evidence="3" key="1">
    <citation type="submission" date="2015-07" db="EMBL/GenBank/DDBJ databases">
        <authorList>
            <person name="Rodrigo-Torres Lidia"/>
            <person name="Arahal R.David."/>
        </authorList>
    </citation>
    <scope>NUCLEOTIDE SEQUENCE [LARGE SCALE GENOMIC DNA]</scope>
    <source>
        <strain evidence="3">CECT 4801</strain>
    </source>
</reference>
<sequence length="510" mass="55754">MFEDTRPYPTALMIPARLAVLALVAVGVLFPLGFLDPATKSAFMDPSNGFIVLNEKRFAALILGQFAVSLIISLVSPRLVRGLIDIIAIVTLVGCVLYLPEVQSSLYWGLSVALSEPDLFGSTAVVLDVGGYLLVGALIVQVGLVLADQFGWKSIVGYFKRIPNDEHLRSVSLRLTFFAGSLALLCVPVGYSRCILPTPRYCLPLPPVGFRFNIQYPGRYLLTDSHGNMDVFGNGWQFDGIWAYLIPLLFGTAYLLSFDKNSKLYLKIIDIISVGWTAFIFALIGGIVLYGKADGAIGNLLFYNDPIFGFAFLGVSGALYSMMYKMNYFFGTGTYVVGAFAALFFVFLVYEYKVKATRKTITHLALAILAVCAVFLPTQVIYGTTTTELGFWSNWFYQSLYLTPLLFVAIPLMSCVASFVAADKSITNTLDLATASVMVFAAAVVAYQYLDYQAFLIAPLREMALASVYASFEFSLGFYAFIGAITLSVWNAFGPARSLLAAVTDKPALT</sequence>
<dbReference type="Proteomes" id="UP000048926">
    <property type="component" value="Unassembled WGS sequence"/>
</dbReference>
<feature type="transmembrane region" description="Helical" evidence="1">
    <location>
        <begin position="328"/>
        <end position="349"/>
    </location>
</feature>
<keyword evidence="3" id="KW-1185">Reference proteome</keyword>